<protein>
    <submittedName>
        <fullName evidence="2">Uncharacterized protein</fullName>
    </submittedName>
</protein>
<evidence type="ECO:0000256" key="1">
    <source>
        <dbReference type="SAM" id="SignalP"/>
    </source>
</evidence>
<organism evidence="2 3">
    <name type="scientific">Thalassomonas haliotis</name>
    <dbReference type="NCBI Taxonomy" id="485448"/>
    <lineage>
        <taxon>Bacteria</taxon>
        <taxon>Pseudomonadati</taxon>
        <taxon>Pseudomonadota</taxon>
        <taxon>Gammaproteobacteria</taxon>
        <taxon>Alteromonadales</taxon>
        <taxon>Colwelliaceae</taxon>
        <taxon>Thalassomonas</taxon>
    </lineage>
</organism>
<dbReference type="RefSeq" id="WP_274054702.1">
    <property type="nucleotide sequence ID" value="NZ_CP059693.1"/>
</dbReference>
<feature type="signal peptide" evidence="1">
    <location>
        <begin position="1"/>
        <end position="20"/>
    </location>
</feature>
<keyword evidence="3" id="KW-1185">Reference proteome</keyword>
<proteinExistence type="predicted"/>
<gene>
    <name evidence="2" type="ORF">H3N35_12620</name>
</gene>
<evidence type="ECO:0000313" key="2">
    <source>
        <dbReference type="EMBL" id="WDE14174.1"/>
    </source>
</evidence>
<accession>A0ABY7VKA8</accession>
<sequence>MKSKHLATLLLIVLPLSLQAETAEPKNKALQNSLEIRADKDNISGIFLAEGYQTLQDKERAGQEKKQAQVRFSGIQIAPGQFELKVEVHGKILTASVDKANQSAKLSALDAKGQAIFLNGKDRLQLSALLNTYEQLGYGKQNDAANMLKRLFSLWAQTPDTVSLQRTIDGVSASAYQNLCSYKGLELAASHDGNQCGYDDPECTSLALLGSRGSNTESYINGQWTTAVPDHIPNVRQRGECYGNCGGGCPSGDQILTRDCLNHDQCVRNGHSLISGWCNDDFTYTFDDAMFAPECPGTD</sequence>
<keyword evidence="1" id="KW-0732">Signal</keyword>
<dbReference type="Proteomes" id="UP001215231">
    <property type="component" value="Chromosome"/>
</dbReference>
<dbReference type="EMBL" id="CP059693">
    <property type="protein sequence ID" value="WDE14174.1"/>
    <property type="molecule type" value="Genomic_DNA"/>
</dbReference>
<name>A0ABY7VKA8_9GAMM</name>
<feature type="chain" id="PRO_5046369351" evidence="1">
    <location>
        <begin position="21"/>
        <end position="299"/>
    </location>
</feature>
<evidence type="ECO:0000313" key="3">
    <source>
        <dbReference type="Proteomes" id="UP001215231"/>
    </source>
</evidence>
<reference evidence="2 3" key="1">
    <citation type="journal article" date="2022" name="Mar. Drugs">
        <title>Bioassay-Guided Fractionation Leads to the Detection of Cholic Acid Generated by the Rare Thalassomonas sp.</title>
        <authorList>
            <person name="Pheiffer F."/>
            <person name="Schneider Y.K."/>
            <person name="Hansen E.H."/>
            <person name="Andersen J.H."/>
            <person name="Isaksson J."/>
            <person name="Busche T."/>
            <person name="R C."/>
            <person name="Kalinowski J."/>
            <person name="Zyl L.V."/>
            <person name="Trindade M."/>
        </authorList>
    </citation>
    <scope>NUCLEOTIDE SEQUENCE [LARGE SCALE GENOMIC DNA]</scope>
    <source>
        <strain evidence="2 3">A5K-61T</strain>
    </source>
</reference>